<dbReference type="Proteomes" id="UP000295765">
    <property type="component" value="Unassembled WGS sequence"/>
</dbReference>
<keyword evidence="2" id="KW-0479">Metal-binding</keyword>
<evidence type="ECO:0000259" key="5">
    <source>
        <dbReference type="Pfam" id="PF24827"/>
    </source>
</evidence>
<gene>
    <name evidence="6" type="ORF">EV699_111112</name>
</gene>
<evidence type="ECO:0000313" key="6">
    <source>
        <dbReference type="EMBL" id="TCO80911.1"/>
    </source>
</evidence>
<evidence type="ECO:0000256" key="3">
    <source>
        <dbReference type="ARBA" id="ARBA00022801"/>
    </source>
</evidence>
<reference evidence="6 7" key="1">
    <citation type="submission" date="2019-03" db="EMBL/GenBank/DDBJ databases">
        <title>Genomic Encyclopedia of Type Strains, Phase IV (KMG-IV): sequencing the most valuable type-strain genomes for metagenomic binning, comparative biology and taxonomic classification.</title>
        <authorList>
            <person name="Goeker M."/>
        </authorList>
    </citation>
    <scope>NUCLEOTIDE SEQUENCE [LARGE SCALE GENOMIC DNA]</scope>
    <source>
        <strain evidence="6 7">DSM 25287</strain>
    </source>
</reference>
<proteinExistence type="predicted"/>
<evidence type="ECO:0000313" key="7">
    <source>
        <dbReference type="Proteomes" id="UP000295765"/>
    </source>
</evidence>
<dbReference type="GO" id="GO:0046872">
    <property type="term" value="F:metal ion binding"/>
    <property type="evidence" value="ECO:0007669"/>
    <property type="project" value="UniProtKB-KW"/>
</dbReference>
<dbReference type="CDD" id="cd06253">
    <property type="entry name" value="M14_ASTE_ASPA-like"/>
    <property type="match status" value="1"/>
</dbReference>
<dbReference type="Gene3D" id="3.40.630.10">
    <property type="entry name" value="Zn peptidases"/>
    <property type="match status" value="1"/>
</dbReference>
<dbReference type="InterPro" id="IPR053138">
    <property type="entry name" value="N-alpha-Ac-DABA_deacetylase"/>
</dbReference>
<name>A0A4R2L1K3_9GAMM</name>
<dbReference type="SUPFAM" id="SSF53187">
    <property type="entry name" value="Zn-dependent exopeptidases"/>
    <property type="match status" value="1"/>
</dbReference>
<dbReference type="Pfam" id="PF24827">
    <property type="entry name" value="AstE_AspA_cat"/>
    <property type="match status" value="1"/>
</dbReference>
<dbReference type="AlphaFoldDB" id="A0A4R2L1K3"/>
<comment type="cofactor">
    <cofactor evidence="1">
        <name>Zn(2+)</name>
        <dbReference type="ChEBI" id="CHEBI:29105"/>
    </cofactor>
</comment>
<sequence>MTTPTLLQMTAPLREAFDIPYHDLGPRDRPPRVALVAGLHGNELNGVFVLSRLAAFLRDLADGLRPGQTLEERVLVIPAVNVLGVNLHSRVWPFDKIDINRVFPGLEGGETTQRIAAALLKLTRSAYYRVDIHSSNPDIEELPHVRLYEPNDDERASACLFGLPAVIERPLNRIFSTTLAHAWRAHGGENFVLQAGKAGDLQPRHCEELFRALVAFLQRSGVIGGLELSDEEEDLHYFGLRQTYALLSEQAGFFVCRLEVGRWVQAGQLVGHIYDGFTGDIRADVITPVAGLVSSLRRQPLLFEGDMIMRIQTLDESGNDVEAMMHGQGQ</sequence>
<dbReference type="OrthoDB" id="5791716at2"/>
<organism evidence="6 7">
    <name type="scientific">Plasticicumulans lactativorans</name>
    <dbReference type="NCBI Taxonomy" id="1133106"/>
    <lineage>
        <taxon>Bacteria</taxon>
        <taxon>Pseudomonadati</taxon>
        <taxon>Pseudomonadota</taxon>
        <taxon>Gammaproteobacteria</taxon>
        <taxon>Candidatus Competibacteraceae</taxon>
        <taxon>Plasticicumulans</taxon>
    </lineage>
</organism>
<evidence type="ECO:0000256" key="2">
    <source>
        <dbReference type="ARBA" id="ARBA00022723"/>
    </source>
</evidence>
<evidence type="ECO:0000256" key="4">
    <source>
        <dbReference type="ARBA" id="ARBA00022833"/>
    </source>
</evidence>
<dbReference type="EMBL" id="SLWY01000011">
    <property type="protein sequence ID" value="TCO80911.1"/>
    <property type="molecule type" value="Genomic_DNA"/>
</dbReference>
<dbReference type="PANTHER" id="PTHR37326">
    <property type="entry name" value="BLL3975 PROTEIN"/>
    <property type="match status" value="1"/>
</dbReference>
<comment type="caution">
    <text evidence="6">The sequence shown here is derived from an EMBL/GenBank/DDBJ whole genome shotgun (WGS) entry which is preliminary data.</text>
</comment>
<dbReference type="RefSeq" id="WP_132542693.1">
    <property type="nucleotide sequence ID" value="NZ_SLWY01000011.1"/>
</dbReference>
<keyword evidence="4" id="KW-0862">Zinc</keyword>
<evidence type="ECO:0000256" key="1">
    <source>
        <dbReference type="ARBA" id="ARBA00001947"/>
    </source>
</evidence>
<feature type="domain" description="Succinylglutamate desuccinylase/Aspartoacylase catalytic" evidence="5">
    <location>
        <begin position="31"/>
        <end position="215"/>
    </location>
</feature>
<protein>
    <recommendedName>
        <fullName evidence="5">Succinylglutamate desuccinylase/Aspartoacylase catalytic domain-containing protein</fullName>
    </recommendedName>
</protein>
<keyword evidence="3" id="KW-0378">Hydrolase</keyword>
<dbReference type="GO" id="GO:0016788">
    <property type="term" value="F:hydrolase activity, acting on ester bonds"/>
    <property type="evidence" value="ECO:0007669"/>
    <property type="project" value="InterPro"/>
</dbReference>
<accession>A0A4R2L1K3</accession>
<dbReference type="InterPro" id="IPR055438">
    <property type="entry name" value="AstE_AspA_cat"/>
</dbReference>
<dbReference type="PANTHER" id="PTHR37326:SF1">
    <property type="entry name" value="BLL3975 PROTEIN"/>
    <property type="match status" value="1"/>
</dbReference>
<keyword evidence="7" id="KW-1185">Reference proteome</keyword>